<keyword evidence="2" id="KW-0472">Membrane</keyword>
<evidence type="ECO:0000256" key="1">
    <source>
        <dbReference type="SAM" id="MobiDB-lite"/>
    </source>
</evidence>
<accession>S7RFT5</accession>
<dbReference type="HOGENOM" id="CLU_1224884_0_0_1"/>
<dbReference type="EMBL" id="KB469306">
    <property type="protein sequence ID" value="EPQ53050.1"/>
    <property type="molecule type" value="Genomic_DNA"/>
</dbReference>
<keyword evidence="2" id="KW-0812">Transmembrane</keyword>
<proteinExistence type="predicted"/>
<gene>
    <name evidence="3" type="ORF">GLOTRDRAFT_131335</name>
</gene>
<feature type="region of interest" description="Disordered" evidence="1">
    <location>
        <begin position="207"/>
        <end position="226"/>
    </location>
</feature>
<organism evidence="3 4">
    <name type="scientific">Gloeophyllum trabeum (strain ATCC 11539 / FP-39264 / Madison 617)</name>
    <name type="common">Brown rot fungus</name>
    <dbReference type="NCBI Taxonomy" id="670483"/>
    <lineage>
        <taxon>Eukaryota</taxon>
        <taxon>Fungi</taxon>
        <taxon>Dikarya</taxon>
        <taxon>Basidiomycota</taxon>
        <taxon>Agaricomycotina</taxon>
        <taxon>Agaricomycetes</taxon>
        <taxon>Gloeophyllales</taxon>
        <taxon>Gloeophyllaceae</taxon>
        <taxon>Gloeophyllum</taxon>
    </lineage>
</organism>
<evidence type="ECO:0000313" key="3">
    <source>
        <dbReference type="EMBL" id="EPQ53050.1"/>
    </source>
</evidence>
<protein>
    <submittedName>
        <fullName evidence="3">Uncharacterized protein</fullName>
    </submittedName>
</protein>
<sequence>MSALAIPNDRYGVVVVPTSSNQTDNTPDMPEDLDGGTSPVQASTALPITSLSAPVYMPPPTPVVVVSSQPTVTIAESLTSASHDGTLCLGLAGSALGVAIVAAAFYLWTWRSARVLGRTLSKEKLPAGEWIPAATSTDVGGQTVMDHSHKGVAPSSEIRRDGSLRVETIVPRRQSITGRVNALEGHVGCLEGQVEYCLERQIEHDRTLEGDPPAYSIPEGNEFLTP</sequence>
<dbReference type="KEGG" id="gtr:GLOTRDRAFT_131335"/>
<reference evidence="3 4" key="1">
    <citation type="journal article" date="2012" name="Science">
        <title>The Paleozoic origin of enzymatic lignin decomposition reconstructed from 31 fungal genomes.</title>
        <authorList>
            <person name="Floudas D."/>
            <person name="Binder M."/>
            <person name="Riley R."/>
            <person name="Barry K."/>
            <person name="Blanchette R.A."/>
            <person name="Henrissat B."/>
            <person name="Martinez A.T."/>
            <person name="Otillar R."/>
            <person name="Spatafora J.W."/>
            <person name="Yadav J.S."/>
            <person name="Aerts A."/>
            <person name="Benoit I."/>
            <person name="Boyd A."/>
            <person name="Carlson A."/>
            <person name="Copeland A."/>
            <person name="Coutinho P.M."/>
            <person name="de Vries R.P."/>
            <person name="Ferreira P."/>
            <person name="Findley K."/>
            <person name="Foster B."/>
            <person name="Gaskell J."/>
            <person name="Glotzer D."/>
            <person name="Gorecki P."/>
            <person name="Heitman J."/>
            <person name="Hesse C."/>
            <person name="Hori C."/>
            <person name="Igarashi K."/>
            <person name="Jurgens J.A."/>
            <person name="Kallen N."/>
            <person name="Kersten P."/>
            <person name="Kohler A."/>
            <person name="Kuees U."/>
            <person name="Kumar T.K.A."/>
            <person name="Kuo A."/>
            <person name="LaButti K."/>
            <person name="Larrondo L.F."/>
            <person name="Lindquist E."/>
            <person name="Ling A."/>
            <person name="Lombard V."/>
            <person name="Lucas S."/>
            <person name="Lundell T."/>
            <person name="Martin R."/>
            <person name="McLaughlin D.J."/>
            <person name="Morgenstern I."/>
            <person name="Morin E."/>
            <person name="Murat C."/>
            <person name="Nagy L.G."/>
            <person name="Nolan M."/>
            <person name="Ohm R.A."/>
            <person name="Patyshakuliyeva A."/>
            <person name="Rokas A."/>
            <person name="Ruiz-Duenas F.J."/>
            <person name="Sabat G."/>
            <person name="Salamov A."/>
            <person name="Samejima M."/>
            <person name="Schmutz J."/>
            <person name="Slot J.C."/>
            <person name="St John F."/>
            <person name="Stenlid J."/>
            <person name="Sun H."/>
            <person name="Sun S."/>
            <person name="Syed K."/>
            <person name="Tsang A."/>
            <person name="Wiebenga A."/>
            <person name="Young D."/>
            <person name="Pisabarro A."/>
            <person name="Eastwood D.C."/>
            <person name="Martin F."/>
            <person name="Cullen D."/>
            <person name="Grigoriev I.V."/>
            <person name="Hibbett D.S."/>
        </authorList>
    </citation>
    <scope>NUCLEOTIDE SEQUENCE [LARGE SCALE GENOMIC DNA]</scope>
    <source>
        <strain evidence="3 4">ATCC 11539</strain>
    </source>
</reference>
<dbReference type="AlphaFoldDB" id="S7RFT5"/>
<evidence type="ECO:0000313" key="4">
    <source>
        <dbReference type="Proteomes" id="UP000030669"/>
    </source>
</evidence>
<keyword evidence="2" id="KW-1133">Transmembrane helix</keyword>
<dbReference type="RefSeq" id="XP_007868356.1">
    <property type="nucleotide sequence ID" value="XM_007870165.1"/>
</dbReference>
<feature type="transmembrane region" description="Helical" evidence="2">
    <location>
        <begin position="89"/>
        <end position="108"/>
    </location>
</feature>
<name>S7RFT5_GLOTA</name>
<evidence type="ECO:0000256" key="2">
    <source>
        <dbReference type="SAM" id="Phobius"/>
    </source>
</evidence>
<dbReference type="Proteomes" id="UP000030669">
    <property type="component" value="Unassembled WGS sequence"/>
</dbReference>
<dbReference type="GeneID" id="19302286"/>
<keyword evidence="4" id="KW-1185">Reference proteome</keyword>